<evidence type="ECO:0000313" key="1">
    <source>
        <dbReference type="EMBL" id="UYO39873.1"/>
    </source>
</evidence>
<dbReference type="RefSeq" id="WP_264075061.1">
    <property type="nucleotide sequence ID" value="NZ_CP076676.1"/>
</dbReference>
<dbReference type="EMBL" id="CP076676">
    <property type="protein sequence ID" value="UYO39873.1"/>
    <property type="molecule type" value="Genomic_DNA"/>
</dbReference>
<organism evidence="1 2">
    <name type="scientific">Rhodopseudomonas palustris</name>
    <dbReference type="NCBI Taxonomy" id="1076"/>
    <lineage>
        <taxon>Bacteria</taxon>
        <taxon>Pseudomonadati</taxon>
        <taxon>Pseudomonadota</taxon>
        <taxon>Alphaproteobacteria</taxon>
        <taxon>Hyphomicrobiales</taxon>
        <taxon>Nitrobacteraceae</taxon>
        <taxon>Rhodopseudomonas</taxon>
    </lineage>
</organism>
<evidence type="ECO:0000313" key="2">
    <source>
        <dbReference type="Proteomes" id="UP001163166"/>
    </source>
</evidence>
<accession>A0AAX3DYU9</accession>
<dbReference type="AlphaFoldDB" id="A0AAX3DYU9"/>
<gene>
    <name evidence="1" type="ORF">KQX62_00760</name>
</gene>
<name>A0AAX3DYU9_RHOPL</name>
<reference evidence="1" key="1">
    <citation type="journal article" date="2022" name="Biol. Control">
        <title>In silico genomic analysis of Rhodopseudomonas palustris strains revealed potential biocontrol agents and crop yield enhancers.</title>
        <authorList>
            <person name="Surachat K."/>
            <person name="Kantachote D."/>
            <person name="Deachamag P."/>
            <person name="Wonglapsuwan M."/>
        </authorList>
    </citation>
    <scope>NUCLEOTIDE SEQUENCE</scope>
    <source>
        <strain evidence="1">TLS06</strain>
    </source>
</reference>
<proteinExistence type="predicted"/>
<protein>
    <submittedName>
        <fullName evidence="1">Uncharacterized protein</fullName>
    </submittedName>
</protein>
<sequence>MSLRKDVSLDELARVGNVAQFVSFSPDPIQPRQEFSRVVGFDANHKFSSLSDALRSLLERSPEGTINLRSFTPDSPRSRDFHYGLADLGQIEGLVRSMSADGLFVIANETVDVSDGGVSGVIQGGVAEFAPDDTPRCVEKGGTASLPLDWALALVETVYGIPVETVDAGRGRLEFSIHPKPRGWRQSHTLMWEYEGSDSAPAMAAVKWPNRFSRLIGDKTFGLLIADVMGLPVPRTTCISRRIAPFTFGEATSSKEIWTRTCPREQEPGRYTTVKGWLDPFCLLNGEDPTGEAISAVLSQAAVPASFAGAAITDARGEVVVEGIAGEGDRFMLGQKVPERLPRNIVDDVESFYHRTKERLGPVRFEWVHDGERVWIVQLHKGATDSAASTLVPGEAERWETFDVSSGLEELRNLLHRLPLGVGVRIRGEVGLTSHFADLLRKHQRPARLSESSAA</sequence>
<dbReference type="Proteomes" id="UP001163166">
    <property type="component" value="Chromosome"/>
</dbReference>